<dbReference type="GeneID" id="66860465"/>
<dbReference type="OMA" id="FTAVDYH"/>
<dbReference type="EMBL" id="MZ502218">
    <property type="protein sequence ID" value="QXV92208.1"/>
    <property type="molecule type" value="Genomic_DNA"/>
</dbReference>
<name>A0A8F7KW45_STRRM</name>
<feature type="compositionally biased region" description="Low complexity" evidence="1">
    <location>
        <begin position="274"/>
        <end position="290"/>
    </location>
</feature>
<evidence type="ECO:0000313" key="2">
    <source>
        <dbReference type="EMBL" id="QXV92208.1"/>
    </source>
</evidence>
<dbReference type="AlphaFoldDB" id="A0A8F7KW45"/>
<sequence length="323" mass="35688">MAKAGLGTLLSWQTTEVGHKLSNNFVQYADLTLRAPAAGVPVMLLKVDRLNESVDDLVHKLQRYTAWFELLAPQADPAEARRARHRGAEVHEFRLWRHVYPSTRREGYPPLAFVFADASETTMTNTIARLEREGRRFWEGRPYGPSEGFTAVDYHQSIPMVVTTLPLLRQHGAHAGVWRRLGRAAWETLTEALDNPDGDRLHAEQLRRAEERRAAQREAERPVCVRCGAKFTDERWAQTSPYSRQTGVGNPALCGPCHQQDLDRAKAEQEAAQAAAKAAQDAADAADGAGNTIARTPAAKPARPLTTTTAEARSVLGLSRQAG</sequence>
<dbReference type="RefSeq" id="WP_003982254.1">
    <property type="nucleotide sequence ID" value="NZ_CP025552.1"/>
</dbReference>
<feature type="region of interest" description="Disordered" evidence="1">
    <location>
        <begin position="274"/>
        <end position="323"/>
    </location>
</feature>
<organism evidence="2">
    <name type="scientific">Streptomyces rimosus</name>
    <dbReference type="NCBI Taxonomy" id="1927"/>
    <lineage>
        <taxon>Bacteria</taxon>
        <taxon>Bacillati</taxon>
        <taxon>Actinomycetota</taxon>
        <taxon>Actinomycetes</taxon>
        <taxon>Kitasatosporales</taxon>
        <taxon>Streptomycetaceae</taxon>
        <taxon>Streptomyces</taxon>
    </lineage>
</organism>
<gene>
    <name evidence="2" type="ORF">M4018_084070</name>
</gene>
<geneLocation type="plasmid" evidence="2">
    <name>unnamed</name>
</geneLocation>
<evidence type="ECO:0000256" key="1">
    <source>
        <dbReference type="SAM" id="MobiDB-lite"/>
    </source>
</evidence>
<proteinExistence type="predicted"/>
<keyword evidence="2" id="KW-0614">Plasmid</keyword>
<accession>A0A8F7KW45</accession>
<protein>
    <submittedName>
        <fullName evidence="2">Uncharacterized protein</fullName>
    </submittedName>
</protein>
<reference evidence="2" key="1">
    <citation type="submission" date="2021-06" db="EMBL/GenBank/DDBJ databases">
        <authorList>
            <person name="Tome M."/>
            <person name="Jakse J."/>
            <person name="Slemc L."/>
            <person name="Garcia A.R."/>
            <person name="Petkovic H."/>
        </authorList>
    </citation>
    <scope>NUCLEOTIDE SEQUENCE</scope>
    <source>
        <plasmid evidence="2">unnamed</plasmid>
    </source>
</reference>